<keyword evidence="3" id="KW-1185">Reference proteome</keyword>
<sequence length="303" mass="33737">MDQTPSRPDFSTRLLKVLSSSVLNVLVGLTGVAVPIVAWASARVSVKNVLLAVETALLVFMVANHLWLRRIYIQLRRANNRAMADPSYFDLVRSHLESELIADFGELADGHLQVYASEVPRLSVLLLKTLVDSPSQPKQVLAADLTTNPNLLSTRREYLAANRRLVEEGGTVQRVFICWGRDLTREDFVRPLLELVDYHRSLGVQCGLAVRDRLRAEQAIDFVVVARSAVLVEEDQGDAAYVQGRSSVYFKSVERWIGRFESIWGHGMLSAPATMTSYESAARPLLTSGAWDEAQARACVDQL</sequence>
<dbReference type="EMBL" id="JABVEC010000054">
    <property type="protein sequence ID" value="MBC6471008.1"/>
    <property type="molecule type" value="Genomic_DNA"/>
</dbReference>
<keyword evidence="1" id="KW-0812">Transmembrane</keyword>
<evidence type="ECO:0000313" key="3">
    <source>
        <dbReference type="Proteomes" id="UP000805614"/>
    </source>
</evidence>
<reference evidence="2 3" key="1">
    <citation type="submission" date="2020-06" db="EMBL/GenBank/DDBJ databases">
        <title>Actinomadura xiongansis sp. nov., isolated from soil of Baiyangdian.</title>
        <authorList>
            <person name="Zhang X."/>
        </authorList>
    </citation>
    <scope>NUCLEOTIDE SEQUENCE [LARGE SCALE GENOMIC DNA]</scope>
    <source>
        <strain evidence="2 3">HBUM206468</strain>
    </source>
</reference>
<feature type="transmembrane region" description="Helical" evidence="1">
    <location>
        <begin position="48"/>
        <end position="68"/>
    </location>
</feature>
<comment type="caution">
    <text evidence="2">The sequence shown here is derived from an EMBL/GenBank/DDBJ whole genome shotgun (WGS) entry which is preliminary data.</text>
</comment>
<accession>A0ABR7M1L1</accession>
<keyword evidence="1" id="KW-1133">Transmembrane helix</keyword>
<keyword evidence="1" id="KW-0472">Membrane</keyword>
<dbReference type="RefSeq" id="WP_187248048.1">
    <property type="nucleotide sequence ID" value="NZ_BAAAOK010000001.1"/>
</dbReference>
<gene>
    <name evidence="2" type="ORF">HKK74_36785</name>
</gene>
<protein>
    <submittedName>
        <fullName evidence="2">Uncharacterized protein</fullName>
    </submittedName>
</protein>
<evidence type="ECO:0000256" key="1">
    <source>
        <dbReference type="SAM" id="Phobius"/>
    </source>
</evidence>
<proteinExistence type="predicted"/>
<organism evidence="2 3">
    <name type="scientific">Actinomadura alba</name>
    <dbReference type="NCBI Taxonomy" id="406431"/>
    <lineage>
        <taxon>Bacteria</taxon>
        <taxon>Bacillati</taxon>
        <taxon>Actinomycetota</taxon>
        <taxon>Actinomycetes</taxon>
        <taxon>Streptosporangiales</taxon>
        <taxon>Thermomonosporaceae</taxon>
        <taxon>Actinomadura</taxon>
    </lineage>
</organism>
<name>A0ABR7M1L1_9ACTN</name>
<dbReference type="Proteomes" id="UP000805614">
    <property type="component" value="Unassembled WGS sequence"/>
</dbReference>
<feature type="transmembrane region" description="Helical" evidence="1">
    <location>
        <begin position="21"/>
        <end position="42"/>
    </location>
</feature>
<evidence type="ECO:0000313" key="2">
    <source>
        <dbReference type="EMBL" id="MBC6471008.1"/>
    </source>
</evidence>